<feature type="domain" description="Helix-hairpin-helix DNA-binding motif class 1" evidence="1">
    <location>
        <begin position="128"/>
        <end position="147"/>
    </location>
</feature>
<dbReference type="Proteomes" id="UP000734823">
    <property type="component" value="Unassembled WGS sequence"/>
</dbReference>
<dbReference type="InterPro" id="IPR051675">
    <property type="entry name" value="Endo/Exo/Phosphatase_dom_1"/>
</dbReference>
<dbReference type="Pfam" id="PF12836">
    <property type="entry name" value="HHH_3"/>
    <property type="match status" value="1"/>
</dbReference>
<dbReference type="InterPro" id="IPR003583">
    <property type="entry name" value="Hlx-hairpin-Hlx_DNA-bd_motif"/>
</dbReference>
<comment type="caution">
    <text evidence="2">The sequence shown here is derived from an EMBL/GenBank/DDBJ whole genome shotgun (WGS) entry which is preliminary data.</text>
</comment>
<sequence length="181" mass="18609">MMIAAVLVGGVISAFVAFSGSPKAEVPPDLPVAAAVDRVSSPAKPGVVVDVVGKVVAPGLLNLPEGSRVADALRASGGTLPGTDVTALNLARRLVDGEQIHVGVPIPPAAAAQQNQPGPVDLNTASPIQLDTLPGVGSVTAQRIVEWRAKHGRFAKIDQLREVEGIGPAKYESLRELVTVR</sequence>
<reference evidence="2 3" key="1">
    <citation type="submission" date="2020-06" db="EMBL/GenBank/DDBJ databases">
        <title>Actinokineospora xiongansis sp. nov., isolated from soil of Baiyangdian.</title>
        <authorList>
            <person name="Zhang X."/>
        </authorList>
    </citation>
    <scope>NUCLEOTIDE SEQUENCE [LARGE SCALE GENOMIC DNA]</scope>
    <source>
        <strain evidence="2 3">HBU206404</strain>
    </source>
</reference>
<accession>A0ABR7LAI2</accession>
<dbReference type="InterPro" id="IPR019554">
    <property type="entry name" value="Soluble_ligand-bd"/>
</dbReference>
<dbReference type="PANTHER" id="PTHR21180:SF32">
    <property type="entry name" value="ENDONUCLEASE_EXONUCLEASE_PHOSPHATASE FAMILY DOMAIN-CONTAINING PROTEIN 1"/>
    <property type="match status" value="1"/>
</dbReference>
<gene>
    <name evidence="2" type="ORF">GPZ80_21205</name>
</gene>
<dbReference type="SUPFAM" id="SSF47781">
    <property type="entry name" value="RuvA domain 2-like"/>
    <property type="match status" value="1"/>
</dbReference>
<keyword evidence="2" id="KW-0238">DNA-binding</keyword>
<dbReference type="PANTHER" id="PTHR21180">
    <property type="entry name" value="ENDONUCLEASE/EXONUCLEASE/PHOSPHATASE FAMILY DOMAIN-CONTAINING PROTEIN 1"/>
    <property type="match status" value="1"/>
</dbReference>
<keyword evidence="3" id="KW-1185">Reference proteome</keyword>
<dbReference type="Pfam" id="PF10531">
    <property type="entry name" value="SLBB"/>
    <property type="match status" value="1"/>
</dbReference>
<name>A0ABR7LAI2_9PSEU</name>
<proteinExistence type="predicted"/>
<evidence type="ECO:0000313" key="2">
    <source>
        <dbReference type="EMBL" id="MBC6449685.1"/>
    </source>
</evidence>
<dbReference type="GO" id="GO:0003677">
    <property type="term" value="F:DNA binding"/>
    <property type="evidence" value="ECO:0007669"/>
    <property type="project" value="UniProtKB-KW"/>
</dbReference>
<evidence type="ECO:0000313" key="3">
    <source>
        <dbReference type="Proteomes" id="UP000734823"/>
    </source>
</evidence>
<dbReference type="SMART" id="SM00278">
    <property type="entry name" value="HhH1"/>
    <property type="match status" value="2"/>
</dbReference>
<evidence type="ECO:0000259" key="1">
    <source>
        <dbReference type="SMART" id="SM00278"/>
    </source>
</evidence>
<feature type="domain" description="Helix-hairpin-helix DNA-binding motif class 1" evidence="1">
    <location>
        <begin position="158"/>
        <end position="177"/>
    </location>
</feature>
<protein>
    <submittedName>
        <fullName evidence="2">ComEA family DNA-binding protein</fullName>
    </submittedName>
</protein>
<dbReference type="InterPro" id="IPR010994">
    <property type="entry name" value="RuvA_2-like"/>
</dbReference>
<organism evidence="2 3">
    <name type="scientific">Actinokineospora xionganensis</name>
    <dbReference type="NCBI Taxonomy" id="2684470"/>
    <lineage>
        <taxon>Bacteria</taxon>
        <taxon>Bacillati</taxon>
        <taxon>Actinomycetota</taxon>
        <taxon>Actinomycetes</taxon>
        <taxon>Pseudonocardiales</taxon>
        <taxon>Pseudonocardiaceae</taxon>
        <taxon>Actinokineospora</taxon>
    </lineage>
</organism>
<dbReference type="EMBL" id="JABVED010000012">
    <property type="protein sequence ID" value="MBC6449685.1"/>
    <property type="molecule type" value="Genomic_DNA"/>
</dbReference>
<dbReference type="Gene3D" id="1.10.150.320">
    <property type="entry name" value="Photosystem II 12 kDa extrinsic protein"/>
    <property type="match status" value="1"/>
</dbReference>